<comment type="similarity">
    <text evidence="3">Belongs to the misato family.</text>
</comment>
<proteinExistence type="inferred from homology"/>
<reference evidence="8 9" key="1">
    <citation type="submission" date="2018-06" db="EMBL/GenBank/DDBJ databases">
        <title>Complete Genomes of Monosporascus.</title>
        <authorList>
            <person name="Robinson A.J."/>
            <person name="Natvig D.O."/>
        </authorList>
    </citation>
    <scope>NUCLEOTIDE SEQUENCE [LARGE SCALE GENOMIC DNA]</scope>
    <source>
        <strain evidence="8 9">CBS 609.92</strain>
    </source>
</reference>
<comment type="function">
    <text evidence="1">Involved in the partitioning of the mitochondrial organelle and mitochondrial DNA (mtDNA) inheritance.</text>
</comment>
<dbReference type="PANTHER" id="PTHR13391">
    <property type="entry name" value="MITOCHONDRIAL DISTRIBUTION REGULATOR MISATO"/>
    <property type="match status" value="1"/>
</dbReference>
<dbReference type="InterPro" id="IPR036525">
    <property type="entry name" value="Tubulin/FtsZ_GTPase_sf"/>
</dbReference>
<feature type="domain" description="Misato Segment II tubulin-like" evidence="6">
    <location>
        <begin position="11"/>
        <end position="99"/>
    </location>
</feature>
<evidence type="ECO:0000256" key="2">
    <source>
        <dbReference type="ARBA" id="ARBA00004173"/>
    </source>
</evidence>
<dbReference type="InterPro" id="IPR019605">
    <property type="entry name" value="Misato_II_tubulin-like"/>
</dbReference>
<feature type="region of interest" description="Disordered" evidence="5">
    <location>
        <begin position="364"/>
        <end position="406"/>
    </location>
</feature>
<protein>
    <recommendedName>
        <fullName evidence="10">Protein DML1</fullName>
    </recommendedName>
</protein>
<gene>
    <name evidence="8" type="ORF">DL762_005002</name>
</gene>
<evidence type="ECO:0000256" key="3">
    <source>
        <dbReference type="ARBA" id="ARBA00008507"/>
    </source>
</evidence>
<dbReference type="PANTHER" id="PTHR13391:SF0">
    <property type="entry name" value="PROTEIN MISATO HOMOLOG 1"/>
    <property type="match status" value="1"/>
</dbReference>
<dbReference type="InterPro" id="IPR049942">
    <property type="entry name" value="DML1/Misato"/>
</dbReference>
<evidence type="ECO:0000259" key="7">
    <source>
        <dbReference type="Pfam" id="PF14881"/>
    </source>
</evidence>
<evidence type="ECO:0000313" key="8">
    <source>
        <dbReference type="EMBL" id="RYO85855.1"/>
    </source>
</evidence>
<comment type="subcellular location">
    <subcellularLocation>
        <location evidence="2">Mitochondrion</location>
    </subcellularLocation>
</comment>
<dbReference type="Pfam" id="PF10644">
    <property type="entry name" value="Misat_Tub_SegII"/>
    <property type="match status" value="1"/>
</dbReference>
<dbReference type="SUPFAM" id="SSF52490">
    <property type="entry name" value="Tubulin nucleotide-binding domain-like"/>
    <property type="match status" value="1"/>
</dbReference>
<evidence type="ECO:0000256" key="4">
    <source>
        <dbReference type="ARBA" id="ARBA00023128"/>
    </source>
</evidence>
<accession>A0ABY0H6M4</accession>
<comment type="caution">
    <text evidence="8">The sequence shown here is derived from an EMBL/GenBank/DDBJ whole genome shotgun (WGS) entry which is preliminary data.</text>
</comment>
<dbReference type="InterPro" id="IPR029209">
    <property type="entry name" value="DML1/Misato_tubulin"/>
</dbReference>
<evidence type="ECO:0000256" key="1">
    <source>
        <dbReference type="ARBA" id="ARBA00003757"/>
    </source>
</evidence>
<keyword evidence="4" id="KW-0496">Mitochondrion</keyword>
<feature type="domain" description="DML1/Misato tubulin" evidence="7">
    <location>
        <begin position="108"/>
        <end position="291"/>
    </location>
</feature>
<evidence type="ECO:0008006" key="10">
    <source>
        <dbReference type="Google" id="ProtNLM"/>
    </source>
</evidence>
<dbReference type="Proteomes" id="UP000294003">
    <property type="component" value="Unassembled WGS sequence"/>
</dbReference>
<evidence type="ECO:0000313" key="9">
    <source>
        <dbReference type="Proteomes" id="UP000294003"/>
    </source>
</evidence>
<sequence>MHYSSNLQNLESYFTYGPEEESPVDHDVHFRPGLGADGTETFMPRTVIYDLKGGFGSLRKINALYDAGDDPSSSSLWGGQTVIQRQQPIEPSPYQASLDAGLAAPGPLAPGDVRYWSDFNRVFFHPRSAVQLNEYELNSAIMPFERWRSGEELFAALDREHDIADRDLRPFVEEADRMQGLQVMAGLDDAWGGFAARYVERLRDEYGKIPIWVWGVQDPVGAGLPREKRLLRLVNKARALVELNSQATLIVPLALPRRPLPPGVRVDPSSPWSVTGLLAAALESTTLYTRLRATDGANSSSLGNVADLLNVFGKQTIANLEMSVVEPSPRNGDASGLNGGPAAAAVNGRGAELFAAGRDAYAREEDVSESGSRDGGGAVSLDIDLSSPEELDLNDPGGRRSSRKRHVFSQFLTYRGPENPEFTGGNEGEAQLQAQRGGYTTRRQPKKVHNYHSALGFPILDSYPQNLLPTLSELGGGDGGGGGGGKAAVRTALSVDSSVAAKVRGLRGAVVRSVGLEDREAVDDELADIAERYREGWSSGSDDDDDD</sequence>
<evidence type="ECO:0000256" key="5">
    <source>
        <dbReference type="SAM" id="MobiDB-lite"/>
    </source>
</evidence>
<name>A0ABY0H6M4_9PEZI</name>
<keyword evidence="9" id="KW-1185">Reference proteome</keyword>
<evidence type="ECO:0000259" key="6">
    <source>
        <dbReference type="Pfam" id="PF10644"/>
    </source>
</evidence>
<dbReference type="Gene3D" id="3.40.50.1440">
    <property type="entry name" value="Tubulin/FtsZ, GTPase domain"/>
    <property type="match status" value="1"/>
</dbReference>
<dbReference type="Pfam" id="PF14881">
    <property type="entry name" value="Tubulin_3"/>
    <property type="match status" value="1"/>
</dbReference>
<organism evidence="8 9">
    <name type="scientific">Monosporascus cannonballus</name>
    <dbReference type="NCBI Taxonomy" id="155416"/>
    <lineage>
        <taxon>Eukaryota</taxon>
        <taxon>Fungi</taxon>
        <taxon>Dikarya</taxon>
        <taxon>Ascomycota</taxon>
        <taxon>Pezizomycotina</taxon>
        <taxon>Sordariomycetes</taxon>
        <taxon>Xylariomycetidae</taxon>
        <taxon>Xylariales</taxon>
        <taxon>Xylariales incertae sedis</taxon>
        <taxon>Monosporascus</taxon>
    </lineage>
</organism>
<dbReference type="EMBL" id="QJNS01000127">
    <property type="protein sequence ID" value="RYO85855.1"/>
    <property type="molecule type" value="Genomic_DNA"/>
</dbReference>